<dbReference type="PANTHER" id="PTHR44688">
    <property type="entry name" value="DNA-BINDING TRANSCRIPTIONAL ACTIVATOR DEVR_DOSR"/>
    <property type="match status" value="1"/>
</dbReference>
<reference evidence="6 7" key="1">
    <citation type="journal article" date="2020" name="mSystems">
        <title>Defining Genomic and Predicted Metabolic Features of the Acetobacterium Genus.</title>
        <authorList>
            <person name="Ross D.E."/>
            <person name="Marshall C.W."/>
            <person name="Gulliver D."/>
            <person name="May H.D."/>
            <person name="Norman R.S."/>
        </authorList>
    </citation>
    <scope>NUCLEOTIDE SEQUENCE [LARGE SCALE GENOMIC DNA]</scope>
    <source>
        <strain evidence="6 7">DSM 9173</strain>
    </source>
</reference>
<feature type="transmembrane region" description="Helical" evidence="4">
    <location>
        <begin position="70"/>
        <end position="93"/>
    </location>
</feature>
<keyword evidence="4" id="KW-1133">Transmembrane helix</keyword>
<feature type="transmembrane region" description="Helical" evidence="4">
    <location>
        <begin position="105"/>
        <end position="123"/>
    </location>
</feature>
<evidence type="ECO:0000313" key="6">
    <source>
        <dbReference type="EMBL" id="MBC3796409.1"/>
    </source>
</evidence>
<dbReference type="EMBL" id="WJBB01000004">
    <property type="protein sequence ID" value="MBC3796409.1"/>
    <property type="molecule type" value="Genomic_DNA"/>
</dbReference>
<accession>A0ABR6WIT9</accession>
<name>A0ABR6WIT9_9FIRM</name>
<dbReference type="InterPro" id="IPR016032">
    <property type="entry name" value="Sig_transdc_resp-reg_C-effctor"/>
</dbReference>
<dbReference type="Gene3D" id="1.10.10.10">
    <property type="entry name" value="Winged helix-like DNA-binding domain superfamily/Winged helix DNA-binding domain"/>
    <property type="match status" value="1"/>
</dbReference>
<feature type="domain" description="HTH luxR-type" evidence="5">
    <location>
        <begin position="253"/>
        <end position="320"/>
    </location>
</feature>
<feature type="transmembrane region" description="Helical" evidence="4">
    <location>
        <begin position="164"/>
        <end position="184"/>
    </location>
</feature>
<organism evidence="6 7">
    <name type="scientific">Acetobacterium tundrae</name>
    <dbReference type="NCBI Taxonomy" id="132932"/>
    <lineage>
        <taxon>Bacteria</taxon>
        <taxon>Bacillati</taxon>
        <taxon>Bacillota</taxon>
        <taxon>Clostridia</taxon>
        <taxon>Eubacteriales</taxon>
        <taxon>Eubacteriaceae</taxon>
        <taxon>Acetobacterium</taxon>
    </lineage>
</organism>
<evidence type="ECO:0000256" key="3">
    <source>
        <dbReference type="ARBA" id="ARBA00023163"/>
    </source>
</evidence>
<keyword evidence="1" id="KW-0805">Transcription regulation</keyword>
<sequence>MEQFIILFYFIVFTTGFSVIILGFFLWLKNKQEMLKYFMASVFSLTLILLEQMVTAYDTVNVIKSNSLNIIIGYISTIGCGLMIYALTKLIGIITGRIITKKKEWWLILFSVLPLMMMTLYYITGNQMIVRATSVLFFGTVLYNILVLVGNIDKIKNLILKAGIRNFLVVSLLMFPILFLDTLVEKLPKIGENFPFGLMSVFAYYFVLSSMSLYYIAKNYSALLNPLAENAEVKMEVNIELSTDRKIVLNKNNERLLESFKITSREKEIIDLLINGYTYNDICAALVISLPTVKTHVQNIYKKLGIRNKIELINIVIEKH</sequence>
<evidence type="ECO:0000256" key="4">
    <source>
        <dbReference type="SAM" id="Phobius"/>
    </source>
</evidence>
<dbReference type="Proteomes" id="UP000653358">
    <property type="component" value="Unassembled WGS sequence"/>
</dbReference>
<keyword evidence="4" id="KW-0472">Membrane</keyword>
<protein>
    <recommendedName>
        <fullName evidence="5">HTH luxR-type domain-containing protein</fullName>
    </recommendedName>
</protein>
<keyword evidence="2" id="KW-0238">DNA-binding</keyword>
<dbReference type="InterPro" id="IPR000792">
    <property type="entry name" value="Tscrpt_reg_LuxR_C"/>
</dbReference>
<feature type="transmembrane region" description="Helical" evidence="4">
    <location>
        <begin position="196"/>
        <end position="217"/>
    </location>
</feature>
<dbReference type="RefSeq" id="WP_148603357.1">
    <property type="nucleotide sequence ID" value="NZ_RXYB01000007.1"/>
</dbReference>
<dbReference type="InterPro" id="IPR036388">
    <property type="entry name" value="WH-like_DNA-bd_sf"/>
</dbReference>
<feature type="transmembrane region" description="Helical" evidence="4">
    <location>
        <begin position="129"/>
        <end position="152"/>
    </location>
</feature>
<keyword evidence="3" id="KW-0804">Transcription</keyword>
<dbReference type="PROSITE" id="PS50043">
    <property type="entry name" value="HTH_LUXR_2"/>
    <property type="match status" value="1"/>
</dbReference>
<dbReference type="SUPFAM" id="SSF46894">
    <property type="entry name" value="C-terminal effector domain of the bipartite response regulators"/>
    <property type="match status" value="1"/>
</dbReference>
<dbReference type="SMART" id="SM00421">
    <property type="entry name" value="HTH_LUXR"/>
    <property type="match status" value="1"/>
</dbReference>
<keyword evidence="4" id="KW-0812">Transmembrane</keyword>
<dbReference type="PANTHER" id="PTHR44688:SF16">
    <property type="entry name" value="DNA-BINDING TRANSCRIPTIONAL ACTIVATOR DEVR_DOSR"/>
    <property type="match status" value="1"/>
</dbReference>
<evidence type="ECO:0000256" key="1">
    <source>
        <dbReference type="ARBA" id="ARBA00023015"/>
    </source>
</evidence>
<dbReference type="Pfam" id="PF00196">
    <property type="entry name" value="GerE"/>
    <property type="match status" value="1"/>
</dbReference>
<proteinExistence type="predicted"/>
<feature type="transmembrane region" description="Helical" evidence="4">
    <location>
        <begin position="6"/>
        <end position="27"/>
    </location>
</feature>
<gene>
    <name evidence="6" type="ORF">GH807_05010</name>
</gene>
<keyword evidence="7" id="KW-1185">Reference proteome</keyword>
<evidence type="ECO:0000259" key="5">
    <source>
        <dbReference type="PROSITE" id="PS50043"/>
    </source>
</evidence>
<evidence type="ECO:0000256" key="2">
    <source>
        <dbReference type="ARBA" id="ARBA00023125"/>
    </source>
</evidence>
<dbReference type="PRINTS" id="PR00038">
    <property type="entry name" value="HTHLUXR"/>
</dbReference>
<feature type="transmembrane region" description="Helical" evidence="4">
    <location>
        <begin position="34"/>
        <end position="50"/>
    </location>
</feature>
<comment type="caution">
    <text evidence="6">The sequence shown here is derived from an EMBL/GenBank/DDBJ whole genome shotgun (WGS) entry which is preliminary data.</text>
</comment>
<evidence type="ECO:0000313" key="7">
    <source>
        <dbReference type="Proteomes" id="UP000653358"/>
    </source>
</evidence>
<dbReference type="CDD" id="cd06170">
    <property type="entry name" value="LuxR_C_like"/>
    <property type="match status" value="1"/>
</dbReference>